<dbReference type="Proteomes" id="UP000035682">
    <property type="component" value="Unplaced"/>
</dbReference>
<evidence type="ECO:0000313" key="4">
    <source>
        <dbReference type="WormBase" id="SRAE_X000054800"/>
    </source>
</evidence>
<organism evidence="1">
    <name type="scientific">Strongyloides ratti</name>
    <name type="common">Parasitic roundworm</name>
    <dbReference type="NCBI Taxonomy" id="34506"/>
    <lineage>
        <taxon>Eukaryota</taxon>
        <taxon>Metazoa</taxon>
        <taxon>Ecdysozoa</taxon>
        <taxon>Nematoda</taxon>
        <taxon>Chromadorea</taxon>
        <taxon>Rhabditida</taxon>
        <taxon>Tylenchina</taxon>
        <taxon>Panagrolaimomorpha</taxon>
        <taxon>Strongyloidoidea</taxon>
        <taxon>Strongyloididae</taxon>
        <taxon>Strongyloides</taxon>
    </lineage>
</organism>
<dbReference type="CTD" id="36383601"/>
<evidence type="ECO:0000313" key="2">
    <source>
        <dbReference type="Proteomes" id="UP000035682"/>
    </source>
</evidence>
<protein>
    <submittedName>
        <fullName evidence="1 3">Uncharacterized protein</fullName>
    </submittedName>
</protein>
<keyword evidence="2" id="KW-1185">Reference proteome</keyword>
<name>A0A090LNC5_STRRB</name>
<evidence type="ECO:0000313" key="3">
    <source>
        <dbReference type="WBParaSite" id="SRAE_X000054800.1"/>
    </source>
</evidence>
<dbReference type="RefSeq" id="XP_024510417.1">
    <property type="nucleotide sequence ID" value="XM_024644904.1"/>
</dbReference>
<dbReference type="GeneID" id="36383601"/>
<proteinExistence type="predicted"/>
<dbReference type="AlphaFoldDB" id="A0A090LNC5"/>
<dbReference type="WBParaSite" id="SRAE_X000054800.1">
    <property type="protein sequence ID" value="SRAE_X000054800.1"/>
    <property type="gene ID" value="WBGene00266107"/>
</dbReference>
<sequence length="252" mass="28203">MIFHFINVSFTQYDNTVYGYNYPYSTSSSLDSNGMNLFAGITGDFLSSMTSALISGMGNGVTETFLPGTTNLNNIYPQQFGFNHIFTNSYYPSKLYPYTSNYINNEKNTILKNNGYGNFYGGSLIETPYTLPNIYTINSQYNSPTSFNGINGPKPLGSTYGGFSNAWGRPIIPVISSKDTTAFNGKFLTALISKMKYQKDLQISSTTFLPLLEDQTKKLTKFSTTVSTDVEAIKKNNLKRRKRNIVNKEVRI</sequence>
<dbReference type="WormBase" id="SRAE_X000054800">
    <property type="protein sequence ID" value="SRP09735"/>
    <property type="gene ID" value="WBGene00266107"/>
</dbReference>
<accession>A0A090LNC5</accession>
<reference evidence="1 2" key="1">
    <citation type="submission" date="2014-09" db="EMBL/GenBank/DDBJ databases">
        <authorList>
            <person name="Martin A.A."/>
        </authorList>
    </citation>
    <scope>NUCLEOTIDE SEQUENCE</scope>
    <source>
        <strain evidence="2">ED321</strain>
        <strain evidence="1">ED321 Heterogonic</strain>
    </source>
</reference>
<gene>
    <name evidence="1 3 4" type="ORF">SRAE_X000054800</name>
</gene>
<evidence type="ECO:0000313" key="1">
    <source>
        <dbReference type="EMBL" id="CEF71221.1"/>
    </source>
</evidence>
<dbReference type="EMBL" id="LN609530">
    <property type="protein sequence ID" value="CEF71221.1"/>
    <property type="molecule type" value="Genomic_DNA"/>
</dbReference>
<reference evidence="3" key="2">
    <citation type="submission" date="2020-12" db="UniProtKB">
        <authorList>
            <consortium name="WormBaseParasite"/>
        </authorList>
    </citation>
    <scope>IDENTIFICATION</scope>
</reference>